<proteinExistence type="predicted"/>
<reference evidence="2" key="1">
    <citation type="journal article" date="2014" name="Int. J. Syst. Evol. Microbiol.">
        <title>Complete genome sequence of Corynebacterium casei LMG S-19264T (=DSM 44701T), isolated from a smear-ripened cheese.</title>
        <authorList>
            <consortium name="US DOE Joint Genome Institute (JGI-PGF)"/>
            <person name="Walter F."/>
            <person name="Albersmeier A."/>
            <person name="Kalinowski J."/>
            <person name="Ruckert C."/>
        </authorList>
    </citation>
    <scope>NUCLEOTIDE SEQUENCE</scope>
    <source>
        <strain evidence="2">CGMCC 4.7110</strain>
    </source>
</reference>
<accession>A0A917XJ61</accession>
<feature type="region of interest" description="Disordered" evidence="1">
    <location>
        <begin position="1"/>
        <end position="76"/>
    </location>
</feature>
<evidence type="ECO:0000313" key="2">
    <source>
        <dbReference type="EMBL" id="GGN32287.1"/>
    </source>
</evidence>
<comment type="caution">
    <text evidence="2">The sequence shown here is derived from an EMBL/GenBank/DDBJ whole genome shotgun (WGS) entry which is preliminary data.</text>
</comment>
<dbReference type="Proteomes" id="UP000653411">
    <property type="component" value="Unassembled WGS sequence"/>
</dbReference>
<evidence type="ECO:0000256" key="1">
    <source>
        <dbReference type="SAM" id="MobiDB-lite"/>
    </source>
</evidence>
<name>A0A917XJ61_9ACTN</name>
<protein>
    <submittedName>
        <fullName evidence="2">Uncharacterized protein</fullName>
    </submittedName>
</protein>
<feature type="compositionally biased region" description="Acidic residues" evidence="1">
    <location>
        <begin position="35"/>
        <end position="45"/>
    </location>
</feature>
<feature type="compositionally biased region" description="Basic residues" evidence="1">
    <location>
        <begin position="1"/>
        <end position="10"/>
    </location>
</feature>
<sequence>MQQGRTHHPQRHTEPVTGQQPDAGIGGERERAGQEEDLEGAADDEAGSHHRSPKVIRATHLVLRTPGAAGTITRAG</sequence>
<dbReference type="AlphaFoldDB" id="A0A917XJ61"/>
<keyword evidence="3" id="KW-1185">Reference proteome</keyword>
<gene>
    <name evidence="2" type="ORF">GCM10011578_070830</name>
</gene>
<reference evidence="2" key="2">
    <citation type="submission" date="2020-09" db="EMBL/GenBank/DDBJ databases">
        <authorList>
            <person name="Sun Q."/>
            <person name="Zhou Y."/>
        </authorList>
    </citation>
    <scope>NUCLEOTIDE SEQUENCE</scope>
    <source>
        <strain evidence="2">CGMCC 4.7110</strain>
    </source>
</reference>
<dbReference type="EMBL" id="BMML01000020">
    <property type="protein sequence ID" value="GGN32287.1"/>
    <property type="molecule type" value="Genomic_DNA"/>
</dbReference>
<evidence type="ECO:0000313" key="3">
    <source>
        <dbReference type="Proteomes" id="UP000653411"/>
    </source>
</evidence>
<organism evidence="2 3">
    <name type="scientific">Streptomyces fuscichromogenes</name>
    <dbReference type="NCBI Taxonomy" id="1324013"/>
    <lineage>
        <taxon>Bacteria</taxon>
        <taxon>Bacillati</taxon>
        <taxon>Actinomycetota</taxon>
        <taxon>Actinomycetes</taxon>
        <taxon>Kitasatosporales</taxon>
        <taxon>Streptomycetaceae</taxon>
        <taxon>Streptomyces</taxon>
    </lineage>
</organism>